<organism evidence="4 5">
    <name type="scientific">Amycolatopsis acidicola</name>
    <dbReference type="NCBI Taxonomy" id="2596893"/>
    <lineage>
        <taxon>Bacteria</taxon>
        <taxon>Bacillati</taxon>
        <taxon>Actinomycetota</taxon>
        <taxon>Actinomycetes</taxon>
        <taxon>Pseudonocardiales</taxon>
        <taxon>Pseudonocardiaceae</taxon>
        <taxon>Amycolatopsis</taxon>
    </lineage>
</organism>
<dbReference type="PANTHER" id="PTHR10366">
    <property type="entry name" value="NAD DEPENDENT EPIMERASE/DEHYDRATASE"/>
    <property type="match status" value="1"/>
</dbReference>
<dbReference type="InterPro" id="IPR036291">
    <property type="entry name" value="NAD(P)-bd_dom_sf"/>
</dbReference>
<dbReference type="PANTHER" id="PTHR10366:SF564">
    <property type="entry name" value="STEROL-4-ALPHA-CARBOXYLATE 3-DEHYDROGENASE, DECARBOXYLATING"/>
    <property type="match status" value="1"/>
</dbReference>
<reference evidence="4" key="1">
    <citation type="submission" date="2019-09" db="EMBL/GenBank/DDBJ databases">
        <authorList>
            <person name="Teo W.F.A."/>
            <person name="Duangmal K."/>
        </authorList>
    </citation>
    <scope>NUCLEOTIDE SEQUENCE [LARGE SCALE GENOMIC DNA]</scope>
    <source>
        <strain evidence="4">K81G1</strain>
    </source>
</reference>
<dbReference type="GO" id="GO:0016616">
    <property type="term" value="F:oxidoreductase activity, acting on the CH-OH group of donors, NAD or NADP as acceptor"/>
    <property type="evidence" value="ECO:0007669"/>
    <property type="project" value="TreeGrafter"/>
</dbReference>
<dbReference type="Gene3D" id="3.40.50.720">
    <property type="entry name" value="NAD(P)-binding Rossmann-like Domain"/>
    <property type="match status" value="1"/>
</dbReference>
<feature type="domain" description="Ketoreductase" evidence="3">
    <location>
        <begin position="5"/>
        <end position="152"/>
    </location>
</feature>
<keyword evidence="5" id="KW-1185">Reference proteome</keyword>
<dbReference type="InterPro" id="IPR001509">
    <property type="entry name" value="Epimerase_deHydtase"/>
</dbReference>
<protein>
    <submittedName>
        <fullName evidence="4">Aldehyde reductase</fullName>
    </submittedName>
</protein>
<proteinExistence type="inferred from homology"/>
<evidence type="ECO:0000313" key="4">
    <source>
        <dbReference type="EMBL" id="KAA9157091.1"/>
    </source>
</evidence>
<dbReference type="InterPro" id="IPR057326">
    <property type="entry name" value="KR_dom"/>
</dbReference>
<dbReference type="RefSeq" id="WP_144756326.1">
    <property type="nucleotide sequence ID" value="NZ_VMNW02000044.1"/>
</dbReference>
<dbReference type="AlphaFoldDB" id="A0A5N0UZL9"/>
<comment type="caution">
    <text evidence="4">The sequence shown here is derived from an EMBL/GenBank/DDBJ whole genome shotgun (WGS) entry which is preliminary data.</text>
</comment>
<evidence type="ECO:0000313" key="5">
    <source>
        <dbReference type="Proteomes" id="UP000319769"/>
    </source>
</evidence>
<comment type="similarity">
    <text evidence="2">Belongs to the NAD(P)-dependent epimerase/dehydratase family. Dihydroflavonol-4-reductase subfamily.</text>
</comment>
<evidence type="ECO:0000259" key="3">
    <source>
        <dbReference type="SMART" id="SM00822"/>
    </source>
</evidence>
<name>A0A5N0UZL9_9PSEU</name>
<dbReference type="EMBL" id="VMNW02000044">
    <property type="protein sequence ID" value="KAA9157091.1"/>
    <property type="molecule type" value="Genomic_DNA"/>
</dbReference>
<dbReference type="OrthoDB" id="9778052at2"/>
<keyword evidence="1" id="KW-0560">Oxidoreductase</keyword>
<accession>A0A5N0UZL9</accession>
<evidence type="ECO:0000256" key="2">
    <source>
        <dbReference type="ARBA" id="ARBA00023445"/>
    </source>
</evidence>
<dbReference type="SMART" id="SM00822">
    <property type="entry name" value="PKS_KR"/>
    <property type="match status" value="1"/>
</dbReference>
<dbReference type="Proteomes" id="UP000319769">
    <property type="component" value="Unassembled WGS sequence"/>
</dbReference>
<dbReference type="Pfam" id="PF01370">
    <property type="entry name" value="Epimerase"/>
    <property type="match status" value="1"/>
</dbReference>
<dbReference type="FunFam" id="3.40.50.720:FF:000336">
    <property type="entry name" value="Aldehyde reductase"/>
    <property type="match status" value="1"/>
</dbReference>
<gene>
    <name evidence="4" type="ORF">FPZ12_026005</name>
</gene>
<evidence type="ECO:0000256" key="1">
    <source>
        <dbReference type="ARBA" id="ARBA00023002"/>
    </source>
</evidence>
<dbReference type="CDD" id="cd05227">
    <property type="entry name" value="AR_SDR_e"/>
    <property type="match status" value="1"/>
</dbReference>
<dbReference type="SUPFAM" id="SSF51735">
    <property type="entry name" value="NAD(P)-binding Rossmann-fold domains"/>
    <property type="match status" value="1"/>
</dbReference>
<sequence>MNGNTLVVVTGGTGHLGGHTIVRLLRDGYRVRTTVRSLERDAQVRAAVATGGADPAGLEVVAADLSADDGWAAALEGADYVLHLASPFPAEAPENDDDVIRPAVEGTLRVLTAAREAKVRRVVMTSSFAAVGYSAEPREVYTEADWTDPADPNEAYIRSKAIAERAAWDHVRENGGPELTVINPTGIFGPVLDGHLSSSVRLVQGLLTGAMPVVPRRYFGVVDVRDVADLHVLAMTEPAAAGRRFLAVAGKSISLLELAQLLGERIAKLPEESPAEQPRIPVIDNTKARTVLGWMPRAVETTIADTADSLLMQP</sequence>
<dbReference type="InterPro" id="IPR050425">
    <property type="entry name" value="NAD(P)_dehydrat-like"/>
</dbReference>